<evidence type="ECO:0000259" key="3">
    <source>
        <dbReference type="Pfam" id="PF16220"/>
    </source>
</evidence>
<keyword evidence="1" id="KW-0472">Membrane</keyword>
<dbReference type="KEGG" id="ote:Oter_3504"/>
<dbReference type="STRING" id="452637.Oter_3504"/>
<evidence type="ECO:0000256" key="1">
    <source>
        <dbReference type="SAM" id="Phobius"/>
    </source>
</evidence>
<feature type="domain" description="FecR N-terminal" evidence="3">
    <location>
        <begin position="17"/>
        <end position="56"/>
    </location>
</feature>
<feature type="domain" description="FecR protein" evidence="2">
    <location>
        <begin position="129"/>
        <end position="219"/>
    </location>
</feature>
<dbReference type="InterPro" id="IPR006860">
    <property type="entry name" value="FecR"/>
</dbReference>
<dbReference type="eggNOG" id="COG3712">
    <property type="taxonomic scope" value="Bacteria"/>
</dbReference>
<keyword evidence="5" id="KW-1185">Reference proteome</keyword>
<evidence type="ECO:0000259" key="2">
    <source>
        <dbReference type="Pfam" id="PF04773"/>
    </source>
</evidence>
<proteinExistence type="predicted"/>
<reference evidence="4 5" key="1">
    <citation type="journal article" date="2011" name="J. Bacteriol.">
        <title>Genome sequence of the verrucomicrobium Opitutus terrae PB90-1, an abundant inhabitant of rice paddy soil ecosystems.</title>
        <authorList>
            <person name="van Passel M.W."/>
            <person name="Kant R."/>
            <person name="Palva A."/>
            <person name="Copeland A."/>
            <person name="Lucas S."/>
            <person name="Lapidus A."/>
            <person name="Glavina del Rio T."/>
            <person name="Pitluck S."/>
            <person name="Goltsman E."/>
            <person name="Clum A."/>
            <person name="Sun H."/>
            <person name="Schmutz J."/>
            <person name="Larimer F.W."/>
            <person name="Land M.L."/>
            <person name="Hauser L."/>
            <person name="Kyrpides N."/>
            <person name="Mikhailova N."/>
            <person name="Richardson P.P."/>
            <person name="Janssen P.H."/>
            <person name="de Vos W.M."/>
            <person name="Smidt H."/>
        </authorList>
    </citation>
    <scope>NUCLEOTIDE SEQUENCE [LARGE SCALE GENOMIC DNA]</scope>
    <source>
        <strain evidence="5">DSM 11246 / JCM 15787 / PB90-1</strain>
    </source>
</reference>
<accession>B1ZVB4</accession>
<dbReference type="Proteomes" id="UP000007013">
    <property type="component" value="Chromosome"/>
</dbReference>
<dbReference type="PIRSF" id="PIRSF018266">
    <property type="entry name" value="FecR"/>
    <property type="match status" value="1"/>
</dbReference>
<feature type="transmembrane region" description="Helical" evidence="1">
    <location>
        <begin position="94"/>
        <end position="113"/>
    </location>
</feature>
<evidence type="ECO:0000313" key="4">
    <source>
        <dbReference type="EMBL" id="ACB76781.1"/>
    </source>
</evidence>
<dbReference type="Pfam" id="PF04773">
    <property type="entry name" value="FecR"/>
    <property type="match status" value="1"/>
</dbReference>
<dbReference type="RefSeq" id="WP_012376310.1">
    <property type="nucleotide sequence ID" value="NC_010571.1"/>
</dbReference>
<dbReference type="InterPro" id="IPR012373">
    <property type="entry name" value="Ferrdict_sens_TM"/>
</dbReference>
<protein>
    <submittedName>
        <fullName evidence="4">Anti-FecI sigma factor, FecR</fullName>
    </submittedName>
</protein>
<name>B1ZVB4_OPITP</name>
<dbReference type="OrthoDB" id="186486at2"/>
<dbReference type="PANTHER" id="PTHR30273:SF2">
    <property type="entry name" value="PROTEIN FECR"/>
    <property type="match status" value="1"/>
</dbReference>
<dbReference type="InterPro" id="IPR032623">
    <property type="entry name" value="FecR_N"/>
</dbReference>
<dbReference type="EMBL" id="CP001032">
    <property type="protein sequence ID" value="ACB76781.1"/>
    <property type="molecule type" value="Genomic_DNA"/>
</dbReference>
<dbReference type="GO" id="GO:0016989">
    <property type="term" value="F:sigma factor antagonist activity"/>
    <property type="evidence" value="ECO:0007669"/>
    <property type="project" value="TreeGrafter"/>
</dbReference>
<dbReference type="AlphaFoldDB" id="B1ZVB4"/>
<keyword evidence="1" id="KW-1133">Transmembrane helix</keyword>
<dbReference type="HOGENOM" id="CLU_050192_0_1_0"/>
<evidence type="ECO:0000313" key="5">
    <source>
        <dbReference type="Proteomes" id="UP000007013"/>
    </source>
</evidence>
<gene>
    <name evidence="4" type="ordered locus">Oter_3504</name>
</gene>
<sequence>MKTRRASSPAAEAIEAEAAAWLARLDGGITPDERAEFFRWREADSRHAAAFARLEQTWRALHELRSYRPLARLHPDRDLLAPPPRGVFRRRFPMIALAAAAAVIIGWTLWSWAPRSLQNGGSGATQIFATTSGGYERLTLSDGSVVELNGQSEVRVAYRPEERRIQLTRGEAHFIVAKNHARPFIVTADKVAVRAVGTAFDVRLADRATEVLVTEGRVQLDHPGSRNPPATGAVAAPATLDAGWRAVVGHASGEPLALEQLSAAAISEALAWQRPRLVFTETPLREVIARFNQHNRVQLALADPELGSLPVGGSFRAENVDAFVRLLTSNGELVAEPAGDVIVLRRVR</sequence>
<dbReference type="Gene3D" id="2.60.120.1440">
    <property type="match status" value="1"/>
</dbReference>
<keyword evidence="1" id="KW-0812">Transmembrane</keyword>
<organism evidence="4 5">
    <name type="scientific">Opitutus terrae (strain DSM 11246 / JCM 15787 / PB90-1)</name>
    <dbReference type="NCBI Taxonomy" id="452637"/>
    <lineage>
        <taxon>Bacteria</taxon>
        <taxon>Pseudomonadati</taxon>
        <taxon>Verrucomicrobiota</taxon>
        <taxon>Opitutia</taxon>
        <taxon>Opitutales</taxon>
        <taxon>Opitutaceae</taxon>
        <taxon>Opitutus</taxon>
    </lineage>
</organism>
<dbReference type="Pfam" id="PF16220">
    <property type="entry name" value="DUF4880"/>
    <property type="match status" value="1"/>
</dbReference>
<dbReference type="PANTHER" id="PTHR30273">
    <property type="entry name" value="PERIPLASMIC SIGNAL SENSOR AND SIGMA FACTOR ACTIVATOR FECR-RELATED"/>
    <property type="match status" value="1"/>
</dbReference>